<evidence type="ECO:0000256" key="3">
    <source>
        <dbReference type="PROSITE-ProRule" id="PRU00708"/>
    </source>
</evidence>
<dbReference type="NCBIfam" id="TIGR00756">
    <property type="entry name" value="PPR"/>
    <property type="match status" value="3"/>
</dbReference>
<dbReference type="OMA" id="CGRNIYL"/>
<dbReference type="PANTHER" id="PTHR47939">
    <property type="entry name" value="MEMBRANE-ASSOCIATED SALT-INDUCIBLE PROTEIN-LIKE"/>
    <property type="match status" value="1"/>
</dbReference>
<name>A0A0K9PY47_ZOSMR</name>
<proteinExistence type="inferred from homology"/>
<evidence type="ECO:0008006" key="6">
    <source>
        <dbReference type="Google" id="ProtNLM"/>
    </source>
</evidence>
<dbReference type="InterPro" id="IPR002885">
    <property type="entry name" value="PPR_rpt"/>
</dbReference>
<dbReference type="Proteomes" id="UP000036987">
    <property type="component" value="Unassembled WGS sequence"/>
</dbReference>
<dbReference type="PANTHER" id="PTHR47939:SF2">
    <property type="entry name" value="OS03G0782900 PROTEIN"/>
    <property type="match status" value="1"/>
</dbReference>
<dbReference type="OrthoDB" id="185373at2759"/>
<evidence type="ECO:0000313" key="4">
    <source>
        <dbReference type="EMBL" id="KMZ73130.1"/>
    </source>
</evidence>
<dbReference type="PROSITE" id="PS51375">
    <property type="entry name" value="PPR"/>
    <property type="match status" value="3"/>
</dbReference>
<reference evidence="5" key="1">
    <citation type="journal article" date="2016" name="Nature">
        <title>The genome of the seagrass Zostera marina reveals angiosperm adaptation to the sea.</title>
        <authorList>
            <person name="Olsen J.L."/>
            <person name="Rouze P."/>
            <person name="Verhelst B."/>
            <person name="Lin Y.-C."/>
            <person name="Bayer T."/>
            <person name="Collen J."/>
            <person name="Dattolo E."/>
            <person name="De Paoli E."/>
            <person name="Dittami S."/>
            <person name="Maumus F."/>
            <person name="Michel G."/>
            <person name="Kersting A."/>
            <person name="Lauritano C."/>
            <person name="Lohaus R."/>
            <person name="Toepel M."/>
            <person name="Tonon T."/>
            <person name="Vanneste K."/>
            <person name="Amirebrahimi M."/>
            <person name="Brakel J."/>
            <person name="Bostroem C."/>
            <person name="Chovatia M."/>
            <person name="Grimwood J."/>
            <person name="Jenkins J.W."/>
            <person name="Jueterbock A."/>
            <person name="Mraz A."/>
            <person name="Stam W.T."/>
            <person name="Tice H."/>
            <person name="Bornberg-Bauer E."/>
            <person name="Green P.J."/>
            <person name="Pearson G.A."/>
            <person name="Procaccini G."/>
            <person name="Duarte C.M."/>
            <person name="Schmutz J."/>
            <person name="Reusch T.B.H."/>
            <person name="Van de Peer Y."/>
        </authorList>
    </citation>
    <scope>NUCLEOTIDE SEQUENCE [LARGE SCALE GENOMIC DNA]</scope>
    <source>
        <strain evidence="5">cv. Finnish</strain>
    </source>
</reference>
<keyword evidence="5" id="KW-1185">Reference proteome</keyword>
<gene>
    <name evidence="4" type="ORF">ZOSMA_153G00220</name>
</gene>
<sequence>MDKMEVKGLCNSVSYNTIIQALCESRKLGSAYRMFKDMGMEAGNDQQYVFAILINGFFREGHPDLAEDLFHRMIAFGLTPDVVVYTIMVDHNCRSGKIEGGLEYFNDMIEKGIRPDAALCNALVTGLCRSRQVGDAMKL</sequence>
<organism evidence="4 5">
    <name type="scientific">Zostera marina</name>
    <name type="common">Eelgrass</name>
    <dbReference type="NCBI Taxonomy" id="29655"/>
    <lineage>
        <taxon>Eukaryota</taxon>
        <taxon>Viridiplantae</taxon>
        <taxon>Streptophyta</taxon>
        <taxon>Embryophyta</taxon>
        <taxon>Tracheophyta</taxon>
        <taxon>Spermatophyta</taxon>
        <taxon>Magnoliopsida</taxon>
        <taxon>Liliopsida</taxon>
        <taxon>Zosteraceae</taxon>
        <taxon>Zostera</taxon>
    </lineage>
</organism>
<dbReference type="Pfam" id="PF13041">
    <property type="entry name" value="PPR_2"/>
    <property type="match status" value="1"/>
</dbReference>
<dbReference type="InterPro" id="IPR050667">
    <property type="entry name" value="PPR-containing_protein"/>
</dbReference>
<comment type="caution">
    <text evidence="4">The sequence shown here is derived from an EMBL/GenBank/DDBJ whole genome shotgun (WGS) entry which is preliminary data.</text>
</comment>
<protein>
    <recommendedName>
        <fullName evidence="6">Pentatricopeptide repeat-containing protein</fullName>
    </recommendedName>
</protein>
<evidence type="ECO:0000256" key="1">
    <source>
        <dbReference type="ARBA" id="ARBA00007626"/>
    </source>
</evidence>
<keyword evidence="2" id="KW-0677">Repeat</keyword>
<evidence type="ECO:0000256" key="2">
    <source>
        <dbReference type="ARBA" id="ARBA00022737"/>
    </source>
</evidence>
<feature type="repeat" description="PPR" evidence="3">
    <location>
        <begin position="11"/>
        <end position="41"/>
    </location>
</feature>
<feature type="repeat" description="PPR" evidence="3">
    <location>
        <begin position="46"/>
        <end position="80"/>
    </location>
</feature>
<feature type="repeat" description="PPR" evidence="3">
    <location>
        <begin position="81"/>
        <end position="115"/>
    </location>
</feature>
<dbReference type="Pfam" id="PF12854">
    <property type="entry name" value="PPR_1"/>
    <property type="match status" value="1"/>
</dbReference>
<dbReference type="Gene3D" id="1.25.40.10">
    <property type="entry name" value="Tetratricopeptide repeat domain"/>
    <property type="match status" value="2"/>
</dbReference>
<dbReference type="EMBL" id="LFYR01000601">
    <property type="protein sequence ID" value="KMZ73130.1"/>
    <property type="molecule type" value="Genomic_DNA"/>
</dbReference>
<evidence type="ECO:0000313" key="5">
    <source>
        <dbReference type="Proteomes" id="UP000036987"/>
    </source>
</evidence>
<comment type="similarity">
    <text evidence="1">Belongs to the PPR family. P subfamily.</text>
</comment>
<dbReference type="Pfam" id="PF01535">
    <property type="entry name" value="PPR"/>
    <property type="match status" value="1"/>
</dbReference>
<dbReference type="AlphaFoldDB" id="A0A0K9PY47"/>
<accession>A0A0K9PY47</accession>
<dbReference type="InterPro" id="IPR011990">
    <property type="entry name" value="TPR-like_helical_dom_sf"/>
</dbReference>